<evidence type="ECO:0000256" key="3">
    <source>
        <dbReference type="SAM" id="MobiDB-lite"/>
    </source>
</evidence>
<dbReference type="GO" id="GO:0005634">
    <property type="term" value="C:nucleus"/>
    <property type="evidence" value="ECO:0007669"/>
    <property type="project" value="UniProtKB-SubCell"/>
</dbReference>
<dbReference type="Proteomes" id="UP001160483">
    <property type="component" value="Unassembled WGS sequence"/>
</dbReference>
<dbReference type="Pfam" id="PF22934">
    <property type="entry name" value="SPRTN_ZBD"/>
    <property type="match status" value="1"/>
</dbReference>
<dbReference type="PANTHER" id="PTHR21220:SF0">
    <property type="entry name" value="DNA-DEPENDENT METALLOPROTEASE SPRTN"/>
    <property type="match status" value="1"/>
</dbReference>
<comment type="caution">
    <text evidence="5">The sequence shown here is derived from an EMBL/GenBank/DDBJ whole genome shotgun (WGS) entry which is preliminary data.</text>
</comment>
<gene>
    <name evidence="5" type="ORF">PBS003_LOCUS8584</name>
</gene>
<dbReference type="GO" id="GO:0031593">
    <property type="term" value="F:polyubiquitin modification-dependent protein binding"/>
    <property type="evidence" value="ECO:0007669"/>
    <property type="project" value="TreeGrafter"/>
</dbReference>
<feature type="region of interest" description="Disordered" evidence="3">
    <location>
        <begin position="386"/>
        <end position="408"/>
    </location>
</feature>
<dbReference type="PANTHER" id="PTHR21220">
    <property type="entry name" value="DNA-DEPENDENT METALLOPROTEASE SPRTN"/>
    <property type="match status" value="1"/>
</dbReference>
<feature type="region of interest" description="Disordered" evidence="3">
    <location>
        <begin position="332"/>
        <end position="355"/>
    </location>
</feature>
<dbReference type="SMART" id="SM00731">
    <property type="entry name" value="SprT"/>
    <property type="match status" value="1"/>
</dbReference>
<protein>
    <recommendedName>
        <fullName evidence="4">SprT-like domain-containing protein</fullName>
    </recommendedName>
</protein>
<name>A0AAU9L905_9STRA</name>
<dbReference type="EMBL" id="CAKKTJ010000331">
    <property type="protein sequence ID" value="CAH0481985.1"/>
    <property type="molecule type" value="Genomic_DNA"/>
</dbReference>
<sequence>MVTPQCTLLAPENEYLDPTPDLHSLFLEYNRLFFENRLAGCEVKWSKRMTLCAGLCSFQSRSGFCSIRLSEPLLKYRPRSDMINTLLHEMIHAYVFIATSVRDHEDHGPVFQGHMNRINKAAQTKITIFHTFHEEVNFYRQHVWQCNGPCQRTPPYFGVVKRSMNRAPGPTDRWWADHEQKCGGRYLKIKEPAEFTAKQAKKMARKLACEEKQKKKQDKEAKTIPSVKEFFPTVEKDVMSMNLGNTTRGDAKAPCNGKKARCQAEIATDSNKKRKKERGGDSNSLDLPTLALPSSNPAIFSADADGLYLVGDIQALFQTPRLQLGNRIVREDDQEEAHTSPQSGKNTFLATTPTHAAGSSTVVDLTVSDSDASDNEQLDNAHLTTMSRVSADSLPMTGSGKPKVIEIE</sequence>
<dbReference type="AlphaFoldDB" id="A0AAU9L905"/>
<evidence type="ECO:0000256" key="2">
    <source>
        <dbReference type="ARBA" id="ARBA00023242"/>
    </source>
</evidence>
<dbReference type="GO" id="GO:0004222">
    <property type="term" value="F:metalloendopeptidase activity"/>
    <property type="evidence" value="ECO:0007669"/>
    <property type="project" value="InterPro"/>
</dbReference>
<feature type="region of interest" description="Disordered" evidence="3">
    <location>
        <begin position="266"/>
        <end position="292"/>
    </location>
</feature>
<dbReference type="InterPro" id="IPR044245">
    <property type="entry name" value="Spartan"/>
</dbReference>
<dbReference type="InterPro" id="IPR006640">
    <property type="entry name" value="SprT-like_domain"/>
</dbReference>
<feature type="domain" description="SprT-like" evidence="4">
    <location>
        <begin position="20"/>
        <end position="189"/>
    </location>
</feature>
<dbReference type="InterPro" id="IPR055220">
    <property type="entry name" value="SPRTN_ZBD"/>
</dbReference>
<evidence type="ECO:0000313" key="6">
    <source>
        <dbReference type="Proteomes" id="UP001160483"/>
    </source>
</evidence>
<dbReference type="GO" id="GO:0003697">
    <property type="term" value="F:single-stranded DNA binding"/>
    <property type="evidence" value="ECO:0007669"/>
    <property type="project" value="InterPro"/>
</dbReference>
<accession>A0AAU9L905</accession>
<dbReference type="Pfam" id="PF10263">
    <property type="entry name" value="SprT-like"/>
    <property type="match status" value="1"/>
</dbReference>
<dbReference type="GO" id="GO:0006974">
    <property type="term" value="P:DNA damage response"/>
    <property type="evidence" value="ECO:0007669"/>
    <property type="project" value="InterPro"/>
</dbReference>
<proteinExistence type="predicted"/>
<evidence type="ECO:0000256" key="1">
    <source>
        <dbReference type="ARBA" id="ARBA00004123"/>
    </source>
</evidence>
<evidence type="ECO:0000259" key="4">
    <source>
        <dbReference type="SMART" id="SM00731"/>
    </source>
</evidence>
<feature type="compositionally biased region" description="Polar residues" evidence="3">
    <location>
        <begin position="339"/>
        <end position="355"/>
    </location>
</feature>
<keyword evidence="2" id="KW-0539">Nucleus</keyword>
<feature type="compositionally biased region" description="Polar residues" evidence="3">
    <location>
        <begin position="281"/>
        <end position="292"/>
    </location>
</feature>
<comment type="subcellular location">
    <subcellularLocation>
        <location evidence="1">Nucleus</location>
    </subcellularLocation>
</comment>
<evidence type="ECO:0000313" key="5">
    <source>
        <dbReference type="EMBL" id="CAH0481985.1"/>
    </source>
</evidence>
<reference evidence="5" key="1">
    <citation type="submission" date="2021-11" db="EMBL/GenBank/DDBJ databases">
        <authorList>
            <person name="Islam A."/>
            <person name="Islam S."/>
            <person name="Flora M.S."/>
            <person name="Rahman M."/>
            <person name="Ziaur R.M."/>
            <person name="Epstein J.H."/>
            <person name="Hassan M."/>
            <person name="Klassen M."/>
            <person name="Woodard K."/>
            <person name="Webb A."/>
            <person name="Webby R.J."/>
            <person name="El Zowalaty M.E."/>
        </authorList>
    </citation>
    <scope>NUCLEOTIDE SEQUENCE</scope>
    <source>
        <strain evidence="5">Pbs3</strain>
    </source>
</reference>
<organism evidence="5 6">
    <name type="scientific">Peronospora belbahrii</name>
    <dbReference type="NCBI Taxonomy" id="622444"/>
    <lineage>
        <taxon>Eukaryota</taxon>
        <taxon>Sar</taxon>
        <taxon>Stramenopiles</taxon>
        <taxon>Oomycota</taxon>
        <taxon>Peronosporomycetes</taxon>
        <taxon>Peronosporales</taxon>
        <taxon>Peronosporaceae</taxon>
        <taxon>Peronospora</taxon>
    </lineage>
</organism>